<evidence type="ECO:0000313" key="2">
    <source>
        <dbReference type="Proteomes" id="UP001321749"/>
    </source>
</evidence>
<dbReference type="AlphaFoldDB" id="A0AAV9HXE6"/>
<sequence length="280" mass="31831">MASAPTTPSGSDLLFYTIAEAKEKQAYWEDVAKANYEAIQAVAKYSGLGGEHVEDGPQECPVGWEVKLYNKRDLSDEDLIDIAQTIHREIEDVCDKLSRKEVIGLLAGAAGDNDGANELVGPPRAEYEFYSALYDKLMGIKDVTRQAMRDVVGPLIEEAVNYEPPSSDGADSGEVLGADWKKFKFYSWLWVNIIRLDGRADAAMLNKINHKRWTLYQRIKVRNMEKADELASKLYVYRIYREGKAGKHDPADPHPKSWSLRFKDEWDPKMREKGIKAPWW</sequence>
<dbReference type="Proteomes" id="UP001321749">
    <property type="component" value="Unassembled WGS sequence"/>
</dbReference>
<evidence type="ECO:0000313" key="1">
    <source>
        <dbReference type="EMBL" id="KAK4464714.1"/>
    </source>
</evidence>
<reference evidence="1" key="1">
    <citation type="journal article" date="2023" name="Mol. Phylogenet. Evol.">
        <title>Genome-scale phylogeny and comparative genomics of the fungal order Sordariales.</title>
        <authorList>
            <person name="Hensen N."/>
            <person name="Bonometti L."/>
            <person name="Westerberg I."/>
            <person name="Brannstrom I.O."/>
            <person name="Guillou S."/>
            <person name="Cros-Aarteil S."/>
            <person name="Calhoun S."/>
            <person name="Haridas S."/>
            <person name="Kuo A."/>
            <person name="Mondo S."/>
            <person name="Pangilinan J."/>
            <person name="Riley R."/>
            <person name="LaButti K."/>
            <person name="Andreopoulos B."/>
            <person name="Lipzen A."/>
            <person name="Chen C."/>
            <person name="Yan M."/>
            <person name="Daum C."/>
            <person name="Ng V."/>
            <person name="Clum A."/>
            <person name="Steindorff A."/>
            <person name="Ohm R.A."/>
            <person name="Martin F."/>
            <person name="Silar P."/>
            <person name="Natvig D.O."/>
            <person name="Lalanne C."/>
            <person name="Gautier V."/>
            <person name="Ament-Velasquez S.L."/>
            <person name="Kruys A."/>
            <person name="Hutchinson M.I."/>
            <person name="Powell A.J."/>
            <person name="Barry K."/>
            <person name="Miller A.N."/>
            <person name="Grigoriev I.V."/>
            <person name="Debuchy R."/>
            <person name="Gladieux P."/>
            <person name="Hiltunen Thoren M."/>
            <person name="Johannesson H."/>
        </authorList>
    </citation>
    <scope>NUCLEOTIDE SEQUENCE</scope>
    <source>
        <strain evidence="1">PSN324</strain>
    </source>
</reference>
<organism evidence="1 2">
    <name type="scientific">Cladorrhinum samala</name>
    <dbReference type="NCBI Taxonomy" id="585594"/>
    <lineage>
        <taxon>Eukaryota</taxon>
        <taxon>Fungi</taxon>
        <taxon>Dikarya</taxon>
        <taxon>Ascomycota</taxon>
        <taxon>Pezizomycotina</taxon>
        <taxon>Sordariomycetes</taxon>
        <taxon>Sordariomycetidae</taxon>
        <taxon>Sordariales</taxon>
        <taxon>Podosporaceae</taxon>
        <taxon>Cladorrhinum</taxon>
    </lineage>
</organism>
<keyword evidence="2" id="KW-1185">Reference proteome</keyword>
<gene>
    <name evidence="1" type="ORF">QBC42DRAFT_284268</name>
</gene>
<protein>
    <submittedName>
        <fullName evidence="1">Uncharacterized protein</fullName>
    </submittedName>
</protein>
<comment type="caution">
    <text evidence="1">The sequence shown here is derived from an EMBL/GenBank/DDBJ whole genome shotgun (WGS) entry which is preliminary data.</text>
</comment>
<dbReference type="EMBL" id="MU864946">
    <property type="protein sequence ID" value="KAK4464714.1"/>
    <property type="molecule type" value="Genomic_DNA"/>
</dbReference>
<name>A0AAV9HXE6_9PEZI</name>
<reference evidence="1" key="2">
    <citation type="submission" date="2023-06" db="EMBL/GenBank/DDBJ databases">
        <authorList>
            <consortium name="Lawrence Berkeley National Laboratory"/>
            <person name="Mondo S.J."/>
            <person name="Hensen N."/>
            <person name="Bonometti L."/>
            <person name="Westerberg I."/>
            <person name="Brannstrom I.O."/>
            <person name="Guillou S."/>
            <person name="Cros-Aarteil S."/>
            <person name="Calhoun S."/>
            <person name="Haridas S."/>
            <person name="Kuo A."/>
            <person name="Pangilinan J."/>
            <person name="Riley R."/>
            <person name="Labutti K."/>
            <person name="Andreopoulos B."/>
            <person name="Lipzen A."/>
            <person name="Chen C."/>
            <person name="Yanf M."/>
            <person name="Daum C."/>
            <person name="Ng V."/>
            <person name="Clum A."/>
            <person name="Steindorff A."/>
            <person name="Ohm R."/>
            <person name="Martin F."/>
            <person name="Silar P."/>
            <person name="Natvig D."/>
            <person name="Lalanne C."/>
            <person name="Gautier V."/>
            <person name="Ament-Velasquez S.L."/>
            <person name="Kruys A."/>
            <person name="Hutchinson M.I."/>
            <person name="Powell A.J."/>
            <person name="Barry K."/>
            <person name="Miller A.N."/>
            <person name="Grigoriev I.V."/>
            <person name="Debuchy R."/>
            <person name="Gladieux P."/>
            <person name="Thoren M.H."/>
            <person name="Johannesson H."/>
        </authorList>
    </citation>
    <scope>NUCLEOTIDE SEQUENCE</scope>
    <source>
        <strain evidence="1">PSN324</strain>
    </source>
</reference>
<accession>A0AAV9HXE6</accession>
<proteinExistence type="predicted"/>